<comment type="caution">
    <text evidence="1">The sequence shown here is derived from an EMBL/GenBank/DDBJ whole genome shotgun (WGS) entry which is preliminary data.</text>
</comment>
<dbReference type="AlphaFoldDB" id="A0AAV7KTH4"/>
<dbReference type="Proteomes" id="UP001066276">
    <property type="component" value="Chromosome 12"/>
</dbReference>
<proteinExistence type="predicted"/>
<protein>
    <submittedName>
        <fullName evidence="1">Uncharacterized protein</fullName>
    </submittedName>
</protein>
<organism evidence="1 2">
    <name type="scientific">Pleurodeles waltl</name>
    <name type="common">Iberian ribbed newt</name>
    <dbReference type="NCBI Taxonomy" id="8319"/>
    <lineage>
        <taxon>Eukaryota</taxon>
        <taxon>Metazoa</taxon>
        <taxon>Chordata</taxon>
        <taxon>Craniata</taxon>
        <taxon>Vertebrata</taxon>
        <taxon>Euteleostomi</taxon>
        <taxon>Amphibia</taxon>
        <taxon>Batrachia</taxon>
        <taxon>Caudata</taxon>
        <taxon>Salamandroidea</taxon>
        <taxon>Salamandridae</taxon>
        <taxon>Pleurodelinae</taxon>
        <taxon>Pleurodeles</taxon>
    </lineage>
</organism>
<evidence type="ECO:0000313" key="2">
    <source>
        <dbReference type="Proteomes" id="UP001066276"/>
    </source>
</evidence>
<reference evidence="1" key="1">
    <citation type="journal article" date="2022" name="bioRxiv">
        <title>Sequencing and chromosome-scale assembly of the giantPleurodeles waltlgenome.</title>
        <authorList>
            <person name="Brown T."/>
            <person name="Elewa A."/>
            <person name="Iarovenko S."/>
            <person name="Subramanian E."/>
            <person name="Araus A.J."/>
            <person name="Petzold A."/>
            <person name="Susuki M."/>
            <person name="Suzuki K.-i.T."/>
            <person name="Hayashi T."/>
            <person name="Toyoda A."/>
            <person name="Oliveira C."/>
            <person name="Osipova E."/>
            <person name="Leigh N.D."/>
            <person name="Simon A."/>
            <person name="Yun M.H."/>
        </authorList>
    </citation>
    <scope>NUCLEOTIDE SEQUENCE</scope>
    <source>
        <strain evidence="1">20211129_DDA</strain>
        <tissue evidence="1">Liver</tissue>
    </source>
</reference>
<keyword evidence="2" id="KW-1185">Reference proteome</keyword>
<accession>A0AAV7KTH4</accession>
<gene>
    <name evidence="1" type="ORF">NDU88_002421</name>
</gene>
<sequence length="70" mass="7851">MGGRGRARVLGNCLLTDPSCNRISAQLLPICPQLQARTGRPRLVMRIKYTAPLYLGDDSRRAYHCHVTIE</sequence>
<dbReference type="EMBL" id="JANPWB010000016">
    <property type="protein sequence ID" value="KAJ1082253.1"/>
    <property type="molecule type" value="Genomic_DNA"/>
</dbReference>
<name>A0AAV7KTH4_PLEWA</name>
<evidence type="ECO:0000313" key="1">
    <source>
        <dbReference type="EMBL" id="KAJ1082253.1"/>
    </source>
</evidence>